<feature type="binding site" evidence="5">
    <location>
        <position position="130"/>
    </location>
    <ligand>
        <name>substrate</name>
    </ligand>
</feature>
<dbReference type="PANTHER" id="PTHR43827:SF3">
    <property type="entry name" value="NADP-DEPENDENT OXIDOREDUCTASE DOMAIN-CONTAINING PROTEIN"/>
    <property type="match status" value="1"/>
</dbReference>
<dbReference type="PRINTS" id="PR00069">
    <property type="entry name" value="ALDKETRDTASE"/>
</dbReference>
<feature type="active site" description="Proton donor" evidence="4">
    <location>
        <position position="74"/>
    </location>
</feature>
<gene>
    <name evidence="8" type="ORF">CMQ_6691</name>
</gene>
<organism evidence="9">
    <name type="scientific">Grosmannia clavigera (strain kw1407 / UAMH 11150)</name>
    <name type="common">Blue stain fungus</name>
    <name type="synonym">Graphiocladiella clavigera</name>
    <dbReference type="NCBI Taxonomy" id="655863"/>
    <lineage>
        <taxon>Eukaryota</taxon>
        <taxon>Fungi</taxon>
        <taxon>Dikarya</taxon>
        <taxon>Ascomycota</taxon>
        <taxon>Pezizomycotina</taxon>
        <taxon>Sordariomycetes</taxon>
        <taxon>Sordariomycetidae</taxon>
        <taxon>Ophiostomatales</taxon>
        <taxon>Ophiostomataceae</taxon>
        <taxon>Leptographium</taxon>
    </lineage>
</organism>
<evidence type="ECO:0000256" key="2">
    <source>
        <dbReference type="ARBA" id="ARBA00022857"/>
    </source>
</evidence>
<protein>
    <submittedName>
        <fullName evidence="8">Aldo-keto reductase</fullName>
    </submittedName>
</protein>
<evidence type="ECO:0000256" key="1">
    <source>
        <dbReference type="ARBA" id="ARBA00007905"/>
    </source>
</evidence>
<accession>F0X6Y7</accession>
<dbReference type="SUPFAM" id="SSF51430">
    <property type="entry name" value="NAD(P)-linked oxidoreductase"/>
    <property type="match status" value="1"/>
</dbReference>
<sequence>MDEMKARTFTEEDTMAEIPVCTKTYKLNNGVELPAVGLGTWQGTFGSSDEQAMVDSIVHALQAGYRMIDTAQIYGVERVVGRAIGESGVPRDQITVVTKFWGYWHHDPAAALAISLRDLGLDYVDIFLMHWPQAMTPLPDAAVLPPTASPTITQTWRRMEALVGPRCRAIGVSNFTQRTLGQLLDSHVAVVPAVNQVELHALCPNLRLLPYCQQHGIQVVSWSTLGGPARSDGPANPMLQHALFTDIAAAHNISPAAVSLSWAVQRGAAVIPKSASTRRIDANIRLVTLSDAEMATINSAHETLGLMRLSDRSISLGVVVDGKRTLLGWTNVEMGWQDEEGNWLT</sequence>
<dbReference type="EMBL" id="GL629729">
    <property type="protein sequence ID" value="EFX06370.1"/>
    <property type="molecule type" value="Genomic_DNA"/>
</dbReference>
<name>F0X6Y7_GROCL</name>
<evidence type="ECO:0000256" key="6">
    <source>
        <dbReference type="PIRSR" id="PIRSR000097-3"/>
    </source>
</evidence>
<dbReference type="GO" id="GO:0016616">
    <property type="term" value="F:oxidoreductase activity, acting on the CH-OH group of donors, NAD or NADP as acceptor"/>
    <property type="evidence" value="ECO:0007669"/>
    <property type="project" value="UniProtKB-ARBA"/>
</dbReference>
<reference evidence="8 9" key="1">
    <citation type="journal article" date="2011" name="Proc. Natl. Acad. Sci. U.S.A.">
        <title>Genome and transcriptome analyses of the mountain pine beetle-fungal symbiont Grosmannia clavigera, a lodgepole pine pathogen.</title>
        <authorList>
            <person name="DiGuistini S."/>
            <person name="Wang Y."/>
            <person name="Liao N.Y."/>
            <person name="Taylor G."/>
            <person name="Tanguay P."/>
            <person name="Feau N."/>
            <person name="Henrissat B."/>
            <person name="Chan S.K."/>
            <person name="Hesse-Orce U."/>
            <person name="Alamouti S.M."/>
            <person name="Tsui C.K.M."/>
            <person name="Docking R.T."/>
            <person name="Levasseur A."/>
            <person name="Haridas S."/>
            <person name="Robertson G."/>
            <person name="Birol I."/>
            <person name="Holt R.A."/>
            <person name="Marra M.A."/>
            <person name="Hamelin R.C."/>
            <person name="Hirst M."/>
            <person name="Jones S.J.M."/>
            <person name="Bohlmann J."/>
            <person name="Breuil C."/>
        </authorList>
    </citation>
    <scope>NUCLEOTIDE SEQUENCE [LARGE SCALE GENOMIC DNA]</scope>
    <source>
        <strain evidence="9">kw1407 / UAMH 11150</strain>
    </source>
</reference>
<proteinExistence type="inferred from homology"/>
<dbReference type="OrthoDB" id="5945798at2759"/>
<evidence type="ECO:0000259" key="7">
    <source>
        <dbReference type="Pfam" id="PF00248"/>
    </source>
</evidence>
<dbReference type="InterPro" id="IPR023210">
    <property type="entry name" value="NADP_OxRdtase_dom"/>
</dbReference>
<dbReference type="Gene3D" id="3.20.20.100">
    <property type="entry name" value="NADP-dependent oxidoreductase domain"/>
    <property type="match status" value="1"/>
</dbReference>
<comment type="similarity">
    <text evidence="1">Belongs to the aldo/keto reductase family.</text>
</comment>
<dbReference type="InterPro" id="IPR036812">
    <property type="entry name" value="NAD(P)_OxRdtase_dom_sf"/>
</dbReference>
<dbReference type="GeneID" id="25980152"/>
<dbReference type="InterPro" id="IPR020471">
    <property type="entry name" value="AKR"/>
</dbReference>
<feature type="site" description="Lowers pKa of active site Tyr" evidence="6">
    <location>
        <position position="99"/>
    </location>
</feature>
<evidence type="ECO:0000256" key="4">
    <source>
        <dbReference type="PIRSR" id="PIRSR000097-1"/>
    </source>
</evidence>
<dbReference type="STRING" id="655863.F0X6Y7"/>
<dbReference type="PIRSF" id="PIRSF000097">
    <property type="entry name" value="AKR"/>
    <property type="match status" value="1"/>
</dbReference>
<dbReference type="RefSeq" id="XP_014175852.1">
    <property type="nucleotide sequence ID" value="XM_014320377.1"/>
</dbReference>
<dbReference type="eggNOG" id="KOG1577">
    <property type="taxonomic scope" value="Eukaryota"/>
</dbReference>
<dbReference type="HOGENOM" id="CLU_023205_0_0_1"/>
<dbReference type="Proteomes" id="UP000007796">
    <property type="component" value="Unassembled WGS sequence"/>
</dbReference>
<keyword evidence="3" id="KW-0560">Oxidoreductase</keyword>
<dbReference type="InParanoid" id="F0X6Y7"/>
<dbReference type="CDD" id="cd19071">
    <property type="entry name" value="AKR_AKR1-5-like"/>
    <property type="match status" value="1"/>
</dbReference>
<feature type="domain" description="NADP-dependent oxidoreductase" evidence="7">
    <location>
        <begin position="36"/>
        <end position="300"/>
    </location>
</feature>
<keyword evidence="9" id="KW-1185">Reference proteome</keyword>
<evidence type="ECO:0000313" key="8">
    <source>
        <dbReference type="EMBL" id="EFX06370.1"/>
    </source>
</evidence>
<dbReference type="PANTHER" id="PTHR43827">
    <property type="entry name" value="2,5-DIKETO-D-GLUCONIC ACID REDUCTASE"/>
    <property type="match status" value="1"/>
</dbReference>
<keyword evidence="2" id="KW-0521">NADP</keyword>
<dbReference type="Pfam" id="PF00248">
    <property type="entry name" value="Aldo_ket_red"/>
    <property type="match status" value="1"/>
</dbReference>
<evidence type="ECO:0000256" key="5">
    <source>
        <dbReference type="PIRSR" id="PIRSR000097-2"/>
    </source>
</evidence>
<dbReference type="AlphaFoldDB" id="F0X6Y7"/>
<evidence type="ECO:0000313" key="9">
    <source>
        <dbReference type="Proteomes" id="UP000007796"/>
    </source>
</evidence>
<evidence type="ECO:0000256" key="3">
    <source>
        <dbReference type="ARBA" id="ARBA00023002"/>
    </source>
</evidence>